<dbReference type="InterPro" id="IPR006674">
    <property type="entry name" value="HD_domain"/>
</dbReference>
<feature type="region of interest" description="Disordered" evidence="8">
    <location>
        <begin position="942"/>
        <end position="963"/>
    </location>
</feature>
<comment type="function">
    <text evidence="7">Modifies, by uridylylation and deuridylylation, the PII regulatory proteins (GlnB and homologs), in response to the nitrogen status of the cell that GlnD senses through the glutamine level. Under low glutamine levels, catalyzes the conversion of the PII proteins and UTP to PII-UMP and PPi, while under higher glutamine levels, GlnD hydrolyzes PII-UMP to PII and UMP (deuridylylation). Thus, controls uridylylation state and activity of the PII proteins, and plays an important role in the regulation of nitrogen metabolism.</text>
</comment>
<comment type="activity regulation">
    <text evidence="7">Uridylyltransferase (UTase) activity is inhibited by glutamine, while glutamine activates uridylyl-removing (UR) activity.</text>
</comment>
<dbReference type="Pfam" id="PF01842">
    <property type="entry name" value="ACT"/>
    <property type="match status" value="1"/>
</dbReference>
<evidence type="ECO:0000256" key="6">
    <source>
        <dbReference type="ARBA" id="ARBA00023268"/>
    </source>
</evidence>
<dbReference type="CDD" id="cd04899">
    <property type="entry name" value="ACT_ACR-UUR-like_2"/>
    <property type="match status" value="1"/>
</dbReference>
<dbReference type="Pfam" id="PF01966">
    <property type="entry name" value="HD"/>
    <property type="match status" value="1"/>
</dbReference>
<dbReference type="Proteomes" id="UP000717752">
    <property type="component" value="Unassembled WGS sequence"/>
</dbReference>
<dbReference type="PANTHER" id="PTHR47320:SF1">
    <property type="entry name" value="BIFUNCTIONAL URIDYLYLTRANSFERASE_URIDYLYL-REMOVING ENZYME"/>
    <property type="match status" value="1"/>
</dbReference>
<keyword evidence="4 7" id="KW-0378">Hydrolase</keyword>
<dbReference type="InterPro" id="IPR002912">
    <property type="entry name" value="ACT_dom"/>
</dbReference>
<dbReference type="CDD" id="cd04900">
    <property type="entry name" value="ACT_UUR-like_1"/>
    <property type="match status" value="1"/>
</dbReference>
<dbReference type="SUPFAM" id="SSF81593">
    <property type="entry name" value="Nucleotidyltransferase substrate binding subunit/domain"/>
    <property type="match status" value="1"/>
</dbReference>
<sequence length="963" mass="108225">MQIKQEARHEQAARTEEITARPMVTHDIDFSEILDVELLQGQCDAIAEANRNRPDMLRNDLLAALKKASVEGRKKARELLDAQGGGLDCAHRISWLQDQIITALYNFATAHVFPKQKDKFAVTAVGGYGRDTLAPGSDIDLLFLFLPKPAEETHKAVEFMLYMLWDMGFKVGHATRTVDECIALSKSDMTIRTAILEMRFICGLQSLETELESRFDKEIVTGTGPEFIAAKLAERDERHRKAGDTRYLVEPNVKEGKGGLRDLHTLFWISKYYYHVRDPADLVPLGVLSKQEYRLLKKADDFLWAVRCHMHFLTGKAEERLSFDIQREIAEALGYHSRPGLSAVERFMKHYFLVAKDVGDLTRILCAALEDQQAKSIPGLTGVISRFTHRNRKIPGSVEFVEDRGRITLANSEVFKRDPVSIIRLFHVADINGLEFHPDALKRVTRSLGLINNNLRENDEANRLFLSILTSKRDPALILRRMNEAGVLGRFIPEFGKIVAMMQFNMYHHYTVDEHLIRAIDVLSEIDKGKAEELHPLANKLMPHIEDREALYVAVLLHDIAKGRQEDHSIAGARVARKLSARFGLSQKQTEIVVWLIEEHLTMSMVAQTRDLTDRKTITDFADRVQSLDRLKMLIILTICDIRAVGPGVWNGWKGQLLRTLYYETELLLAGGFSEVSRKERAQAAAEALYAALSDWSQKDRRTYTKLHYQPYLLSVPLEDQVRHAHFIRQADKAGQALATTVRTDSFHAITEITVLSPDHPRLLAVIAGACAAAGANIVDAQIFTTSDGRALDTIHVSREFPNDEDELRRAGTIGRMIEDVLSGRKRLPDVIATRAKNRKKSKAFIIPPSVAITNSLSNKFTVIEVECLDRPGLLSEMTAVLSDLSLDIQSARITTFGEKVIDTFYVTDLVGQKISGDSKRANITARMKAVMAEEQDELRERMPSGIIAPAATAAEKKADSPA</sequence>
<dbReference type="CDD" id="cd05401">
    <property type="entry name" value="NT_GlnE_GlnD_like"/>
    <property type="match status" value="1"/>
</dbReference>
<gene>
    <name evidence="7" type="primary">glnD</name>
    <name evidence="11" type="ORF">JNB85_06040</name>
</gene>
<dbReference type="PIRSF" id="PIRSF006288">
    <property type="entry name" value="PII_uridyltransf"/>
    <property type="match status" value="1"/>
</dbReference>
<comment type="similarity">
    <text evidence="7">Belongs to the GlnD family.</text>
</comment>
<keyword evidence="12" id="KW-1185">Reference proteome</keyword>
<comment type="domain">
    <text evidence="7">Has four distinct domains: an N-terminal nucleotidyltransferase (NT) domain responsible for UTase activity, a central HD domain that encodes UR activity, and two C-terminal ACT domains that seem to have a role in glutamine sensing.</text>
</comment>
<dbReference type="Gene3D" id="3.30.460.10">
    <property type="entry name" value="Beta Polymerase, domain 2"/>
    <property type="match status" value="1"/>
</dbReference>
<dbReference type="HAMAP" id="MF_00277">
    <property type="entry name" value="PII_uridylyl_transf"/>
    <property type="match status" value="1"/>
</dbReference>
<dbReference type="RefSeq" id="WP_220333457.1">
    <property type="nucleotide sequence ID" value="NZ_JAEUAK010000002.1"/>
</dbReference>
<protein>
    <recommendedName>
        <fullName evidence="7">Bifunctional uridylyltransferase/uridylyl-removing enzyme</fullName>
        <shortName evidence="7">UTase/UR</shortName>
    </recommendedName>
    <alternativeName>
        <fullName evidence="7">Bifunctional [protein-PII] modification enzyme</fullName>
    </alternativeName>
    <alternativeName>
        <fullName evidence="7">Bifunctional nitrogen sensor protein</fullName>
    </alternativeName>
    <domain>
        <recommendedName>
            <fullName evidence="7">[Protein-PII] uridylyltransferase</fullName>
            <shortName evidence="7">PII uridylyltransferase</shortName>
            <shortName evidence="7">UTase</shortName>
            <ecNumber evidence="7">2.7.7.59</ecNumber>
        </recommendedName>
    </domain>
    <domain>
        <recommendedName>
            <fullName evidence="7">[Protein-PII]-UMP uridylyl-removing enzyme</fullName>
            <shortName evidence="7">UR</shortName>
            <ecNumber evidence="7">3.1.4.-</ecNumber>
        </recommendedName>
    </domain>
</protein>
<feature type="domain" description="ACT" evidence="9">
    <location>
        <begin position="863"/>
        <end position="942"/>
    </location>
</feature>
<evidence type="ECO:0000313" key="12">
    <source>
        <dbReference type="Proteomes" id="UP000717752"/>
    </source>
</evidence>
<keyword evidence="1 7" id="KW-0808">Transferase</keyword>
<dbReference type="InterPro" id="IPR010043">
    <property type="entry name" value="UTase/UR"/>
</dbReference>
<feature type="domain" description="ACT" evidence="9">
    <location>
        <begin position="752"/>
        <end position="833"/>
    </location>
</feature>
<dbReference type="SUPFAM" id="SSF55021">
    <property type="entry name" value="ACT-like"/>
    <property type="match status" value="2"/>
</dbReference>
<comment type="caution">
    <text evidence="11">The sequence shown here is derived from an EMBL/GenBank/DDBJ whole genome shotgun (WGS) entry which is preliminary data.</text>
</comment>
<dbReference type="NCBIfam" id="TIGR01693">
    <property type="entry name" value="UTase_glnD"/>
    <property type="match status" value="1"/>
</dbReference>
<dbReference type="Gene3D" id="1.10.3090.10">
    <property type="entry name" value="cca-adding enzyme, domain 2"/>
    <property type="match status" value="1"/>
</dbReference>
<evidence type="ECO:0000256" key="3">
    <source>
        <dbReference type="ARBA" id="ARBA00022737"/>
    </source>
</evidence>
<comment type="caution">
    <text evidence="7">Lacks conserved residue(s) required for the propagation of feature annotation.</text>
</comment>
<proteinExistence type="inferred from homology"/>
<dbReference type="InterPro" id="IPR013546">
    <property type="entry name" value="PII_UdlTrfase/GS_AdlTrfase"/>
</dbReference>
<organism evidence="11 12">
    <name type="scientific">Rhizobium mesosinicum</name>
    <dbReference type="NCBI Taxonomy" id="335017"/>
    <lineage>
        <taxon>Bacteria</taxon>
        <taxon>Pseudomonadati</taxon>
        <taxon>Pseudomonadota</taxon>
        <taxon>Alphaproteobacteria</taxon>
        <taxon>Hyphomicrobiales</taxon>
        <taxon>Rhizobiaceae</taxon>
        <taxon>Rhizobium/Agrobacterium group</taxon>
        <taxon>Rhizobium</taxon>
    </lineage>
</organism>
<evidence type="ECO:0000313" key="11">
    <source>
        <dbReference type="EMBL" id="MBW9051973.1"/>
    </source>
</evidence>
<dbReference type="Pfam" id="PF01909">
    <property type="entry name" value="NTP_transf_2"/>
    <property type="match status" value="1"/>
</dbReference>
<keyword evidence="6 7" id="KW-0511">Multifunctional enzyme</keyword>
<accession>A0ABS7GRL0</accession>
<evidence type="ECO:0000256" key="8">
    <source>
        <dbReference type="SAM" id="MobiDB-lite"/>
    </source>
</evidence>
<comment type="catalytic activity">
    <reaction evidence="7">
        <text>[protein-PII]-L-tyrosine + UTP = [protein-PII]-uridylyl-L-tyrosine + diphosphate</text>
        <dbReference type="Rhea" id="RHEA:13673"/>
        <dbReference type="Rhea" id="RHEA-COMP:12147"/>
        <dbReference type="Rhea" id="RHEA-COMP:12148"/>
        <dbReference type="ChEBI" id="CHEBI:33019"/>
        <dbReference type="ChEBI" id="CHEBI:46398"/>
        <dbReference type="ChEBI" id="CHEBI:46858"/>
        <dbReference type="ChEBI" id="CHEBI:90602"/>
        <dbReference type="EC" id="2.7.7.59"/>
    </reaction>
</comment>
<evidence type="ECO:0000259" key="10">
    <source>
        <dbReference type="PROSITE" id="PS51831"/>
    </source>
</evidence>
<feature type="region of interest" description="Uridylyltransferase" evidence="7">
    <location>
        <begin position="1"/>
        <end position="395"/>
    </location>
</feature>
<evidence type="ECO:0000259" key="9">
    <source>
        <dbReference type="PROSITE" id="PS51671"/>
    </source>
</evidence>
<dbReference type="Pfam" id="PF08335">
    <property type="entry name" value="GlnD_UR_UTase"/>
    <property type="match status" value="1"/>
</dbReference>
<feature type="domain" description="HD" evidence="10">
    <location>
        <begin position="512"/>
        <end position="628"/>
    </location>
</feature>
<evidence type="ECO:0000256" key="1">
    <source>
        <dbReference type="ARBA" id="ARBA00022679"/>
    </source>
</evidence>
<dbReference type="NCBIfam" id="NF003467">
    <property type="entry name" value="PRK05092.1"/>
    <property type="match status" value="1"/>
</dbReference>
<dbReference type="GO" id="GO:0008773">
    <property type="term" value="F:[protein-PII] uridylyltransferase activity"/>
    <property type="evidence" value="ECO:0007669"/>
    <property type="project" value="UniProtKB-EC"/>
</dbReference>
<dbReference type="EC" id="2.7.7.59" evidence="7"/>
<dbReference type="SUPFAM" id="SSF81891">
    <property type="entry name" value="Poly A polymerase C-terminal region-like"/>
    <property type="match status" value="1"/>
</dbReference>
<dbReference type="InterPro" id="IPR043519">
    <property type="entry name" value="NT_sf"/>
</dbReference>
<keyword evidence="2 7" id="KW-0548">Nucleotidyltransferase</keyword>
<comment type="catalytic activity">
    <reaction evidence="7">
        <text>[protein-PII]-uridylyl-L-tyrosine + H2O = [protein-PII]-L-tyrosine + UMP + H(+)</text>
        <dbReference type="Rhea" id="RHEA:48600"/>
        <dbReference type="Rhea" id="RHEA-COMP:12147"/>
        <dbReference type="Rhea" id="RHEA-COMP:12148"/>
        <dbReference type="ChEBI" id="CHEBI:15377"/>
        <dbReference type="ChEBI" id="CHEBI:15378"/>
        <dbReference type="ChEBI" id="CHEBI:46858"/>
        <dbReference type="ChEBI" id="CHEBI:57865"/>
        <dbReference type="ChEBI" id="CHEBI:90602"/>
    </reaction>
</comment>
<dbReference type="PANTHER" id="PTHR47320">
    <property type="entry name" value="BIFUNCTIONAL URIDYLYLTRANSFERASE/URIDYLYL-REMOVING ENZYME"/>
    <property type="match status" value="1"/>
</dbReference>
<keyword evidence="5 7" id="KW-0460">Magnesium</keyword>
<dbReference type="PROSITE" id="PS51671">
    <property type="entry name" value="ACT"/>
    <property type="match status" value="2"/>
</dbReference>
<dbReference type="InterPro" id="IPR003607">
    <property type="entry name" value="HD/PDEase_dom"/>
</dbReference>
<dbReference type="SUPFAM" id="SSF81301">
    <property type="entry name" value="Nucleotidyltransferase"/>
    <property type="match status" value="1"/>
</dbReference>
<comment type="cofactor">
    <cofactor evidence="7">
        <name>Mg(2+)</name>
        <dbReference type="ChEBI" id="CHEBI:18420"/>
    </cofactor>
</comment>
<evidence type="ECO:0000256" key="5">
    <source>
        <dbReference type="ARBA" id="ARBA00022842"/>
    </source>
</evidence>
<dbReference type="Gene3D" id="3.30.70.260">
    <property type="match status" value="1"/>
</dbReference>
<dbReference type="EC" id="3.1.4.-" evidence="7"/>
<reference evidence="11 12" key="1">
    <citation type="journal article" date="2021" name="MBio">
        <title>Poor Competitiveness of Bradyrhizobium in Pigeon Pea Root Colonization in Indian Soils.</title>
        <authorList>
            <person name="Chalasani D."/>
            <person name="Basu A."/>
            <person name="Pullabhotla S.V.S.R.N."/>
            <person name="Jorrin B."/>
            <person name="Neal A.L."/>
            <person name="Poole P.S."/>
            <person name="Podile A.R."/>
            <person name="Tkacz A."/>
        </authorList>
    </citation>
    <scope>NUCLEOTIDE SEQUENCE [LARGE SCALE GENOMIC DNA]</scope>
    <source>
        <strain evidence="11 12">HU56</strain>
    </source>
</reference>
<keyword evidence="3" id="KW-0677">Repeat</keyword>
<dbReference type="SMART" id="SM00471">
    <property type="entry name" value="HDc"/>
    <property type="match status" value="1"/>
</dbReference>
<dbReference type="CDD" id="cd00077">
    <property type="entry name" value="HDc"/>
    <property type="match status" value="1"/>
</dbReference>
<evidence type="ECO:0000256" key="7">
    <source>
        <dbReference type="HAMAP-Rule" id="MF_00277"/>
    </source>
</evidence>
<dbReference type="PROSITE" id="PS51831">
    <property type="entry name" value="HD"/>
    <property type="match status" value="1"/>
</dbReference>
<name>A0ABS7GRL0_9HYPH</name>
<dbReference type="InterPro" id="IPR002934">
    <property type="entry name" value="Polymerase_NTP_transf_dom"/>
</dbReference>
<dbReference type="InterPro" id="IPR045865">
    <property type="entry name" value="ACT-like_dom_sf"/>
</dbReference>
<evidence type="ECO:0000256" key="4">
    <source>
        <dbReference type="ARBA" id="ARBA00022801"/>
    </source>
</evidence>
<dbReference type="EMBL" id="JAEUAK010000002">
    <property type="protein sequence ID" value="MBW9051973.1"/>
    <property type="molecule type" value="Genomic_DNA"/>
</dbReference>
<evidence type="ECO:0000256" key="2">
    <source>
        <dbReference type="ARBA" id="ARBA00022695"/>
    </source>
</evidence>